<dbReference type="Proteomes" id="UP000009231">
    <property type="component" value="Chromosome"/>
</dbReference>
<evidence type="ECO:0000313" key="1">
    <source>
        <dbReference type="EMBL" id="AEG18996.1"/>
    </source>
</evidence>
<dbReference type="AlphaFoldDB" id="F6D6V8"/>
<protein>
    <submittedName>
        <fullName evidence="1">Uncharacterized protein</fullName>
    </submittedName>
</protein>
<reference evidence="1 2" key="1">
    <citation type="journal article" date="2014" name="Int. J. Syst. Evol. Microbiol.">
        <title>Methanobacterium paludis sp. nov. and a novel strain of Methanobacterium lacus isolated from northern peatlands.</title>
        <authorList>
            <person name="Cadillo-Quiroz H."/>
            <person name="Brauer S.L."/>
            <person name="Goodson N."/>
            <person name="Yavitt J.B."/>
            <person name="Zinder S.H."/>
        </authorList>
    </citation>
    <scope>NUCLEOTIDE SEQUENCE [LARGE SCALE GENOMIC DNA]</scope>
    <source>
        <strain evidence="2">DSM 25820 / JCM 18151 / SWAN1</strain>
    </source>
</reference>
<dbReference type="HOGENOM" id="CLU_1933278_0_0_2"/>
<accession>F6D6V8</accession>
<proteinExistence type="predicted"/>
<name>F6D6V8_METPW</name>
<dbReference type="KEGG" id="mew:MSWAN_1987"/>
<keyword evidence="2" id="KW-1185">Reference proteome</keyword>
<evidence type="ECO:0000313" key="2">
    <source>
        <dbReference type="Proteomes" id="UP000009231"/>
    </source>
</evidence>
<dbReference type="EMBL" id="CP002772">
    <property type="protein sequence ID" value="AEG18996.1"/>
    <property type="molecule type" value="Genomic_DNA"/>
</dbReference>
<sequence length="130" mass="14492">MYKQRKYIILYQYNLSGQFPNYIGAQNITVPNGTSSIKVQCENLTKLNPNLNTSYVNIYLLNTVPVTVAINGNNTDFIAGYNKSVVVQKTINLANETNPLSENFTFNNTQVKGILIVNVNAKGFIQIITP</sequence>
<organism evidence="1 2">
    <name type="scientific">Methanobacterium paludis (strain DSM 25820 / JCM 18151 / SWAN1)</name>
    <dbReference type="NCBI Taxonomy" id="868131"/>
    <lineage>
        <taxon>Archaea</taxon>
        <taxon>Methanobacteriati</taxon>
        <taxon>Methanobacteriota</taxon>
        <taxon>Methanomada group</taxon>
        <taxon>Methanobacteria</taxon>
        <taxon>Methanobacteriales</taxon>
        <taxon>Methanobacteriaceae</taxon>
        <taxon>Methanobacterium</taxon>
    </lineage>
</organism>
<gene>
    <name evidence="1" type="ordered locus">MSWAN_1987</name>
</gene>